<sequence length="351" mass="37928">MALRSTVSQPLWWPLLSAATLLFLLGEALGGDWDEQLGGAAYPAVEYVAEKPSTTYKIPLELNEEPFFLVEWTSEASRERRGHRFILPPGILLVASIVTAALLLSRNARHSASLTFWKKYSSHAAGAEVAAEVEDSDAVIESEYGTSVDSSSDLQSVLKAFSETYADAIDETRQKKNSAVELLNDYAFSGSVPPEAAEIISYLLDATDKLVTPAQGVANAMDVLQLPLSDSQAIFRLNSALEDLQAGIQGPLNDSYLMAELQAAHLYLGPGEGPASEHTHLKPDDQPAALRRATSLLGPSGVGEPKGTEQRILLKLSEWLECLDLQQRLLSQAAPVVTKAVADVRAVYDLP</sequence>
<dbReference type="EMBL" id="HG713427">
    <property type="protein sequence ID" value="CDJ53855.1"/>
    <property type="molecule type" value="Genomic_DNA"/>
</dbReference>
<reference evidence="3" key="2">
    <citation type="submission" date="2013-10" db="EMBL/GenBank/DDBJ databases">
        <authorList>
            <person name="Aslett M."/>
        </authorList>
    </citation>
    <scope>NUCLEOTIDE SEQUENCE [LARGE SCALE GENOMIC DNA]</scope>
    <source>
        <strain evidence="3">Houghton</strain>
    </source>
</reference>
<name>U6M1B4_9EIME</name>
<evidence type="ECO:0000313" key="3">
    <source>
        <dbReference type="EMBL" id="CDJ53855.1"/>
    </source>
</evidence>
<dbReference type="VEuPathDB" id="ToxoDB:EBH_0008860"/>
<keyword evidence="1" id="KW-0472">Membrane</keyword>
<protein>
    <submittedName>
        <fullName evidence="3">Uncharacterized protein</fullName>
    </submittedName>
</protein>
<keyword evidence="2" id="KW-0732">Signal</keyword>
<evidence type="ECO:0000256" key="1">
    <source>
        <dbReference type="SAM" id="Phobius"/>
    </source>
</evidence>
<gene>
    <name evidence="3" type="ORF">EBH_0008860</name>
</gene>
<keyword evidence="1" id="KW-0812">Transmembrane</keyword>
<organism evidence="3 4">
    <name type="scientific">Eimeria brunetti</name>
    <dbReference type="NCBI Taxonomy" id="51314"/>
    <lineage>
        <taxon>Eukaryota</taxon>
        <taxon>Sar</taxon>
        <taxon>Alveolata</taxon>
        <taxon>Apicomplexa</taxon>
        <taxon>Conoidasida</taxon>
        <taxon>Coccidia</taxon>
        <taxon>Eucoccidiorida</taxon>
        <taxon>Eimeriorina</taxon>
        <taxon>Eimeriidae</taxon>
        <taxon>Eimeria</taxon>
    </lineage>
</organism>
<evidence type="ECO:0000313" key="4">
    <source>
        <dbReference type="Proteomes" id="UP000030750"/>
    </source>
</evidence>
<dbReference type="Proteomes" id="UP000030750">
    <property type="component" value="Unassembled WGS sequence"/>
</dbReference>
<proteinExistence type="predicted"/>
<feature type="signal peptide" evidence="2">
    <location>
        <begin position="1"/>
        <end position="30"/>
    </location>
</feature>
<feature type="transmembrane region" description="Helical" evidence="1">
    <location>
        <begin position="85"/>
        <end position="104"/>
    </location>
</feature>
<dbReference type="AlphaFoldDB" id="U6M1B4"/>
<keyword evidence="4" id="KW-1185">Reference proteome</keyword>
<accession>U6M1B4</accession>
<feature type="chain" id="PRO_5004674847" evidence="2">
    <location>
        <begin position="31"/>
        <end position="351"/>
    </location>
</feature>
<evidence type="ECO:0000256" key="2">
    <source>
        <dbReference type="SAM" id="SignalP"/>
    </source>
</evidence>
<keyword evidence="1" id="KW-1133">Transmembrane helix</keyword>
<dbReference type="OrthoDB" id="345554at2759"/>
<reference evidence="3" key="1">
    <citation type="submission" date="2013-10" db="EMBL/GenBank/DDBJ databases">
        <title>Genomic analysis of the causative agents of coccidiosis in chickens.</title>
        <authorList>
            <person name="Reid A.J."/>
            <person name="Blake D."/>
            <person name="Billington K."/>
            <person name="Browne H."/>
            <person name="Dunn M."/>
            <person name="Hung S."/>
            <person name="Kawahara F."/>
            <person name="Miranda-Saavedra D."/>
            <person name="Mourier T."/>
            <person name="Nagra H."/>
            <person name="Otto T.D."/>
            <person name="Rawlings N."/>
            <person name="Sanchez A."/>
            <person name="Sanders M."/>
            <person name="Subramaniam C."/>
            <person name="Tay Y."/>
            <person name="Dear P."/>
            <person name="Doerig C."/>
            <person name="Gruber A."/>
            <person name="Parkinson J."/>
            <person name="Shirley M."/>
            <person name="Wan K.L."/>
            <person name="Berriman M."/>
            <person name="Tomley F."/>
            <person name="Pain A."/>
        </authorList>
    </citation>
    <scope>NUCLEOTIDE SEQUENCE [LARGE SCALE GENOMIC DNA]</scope>
    <source>
        <strain evidence="3">Houghton</strain>
    </source>
</reference>